<dbReference type="InterPro" id="IPR001341">
    <property type="entry name" value="Asp_kinase"/>
</dbReference>
<comment type="similarity">
    <text evidence="3">Belongs to the aspartokinase family.</text>
</comment>
<sequence length="243" mass="26281">ALAAALNAEQCEIYTDVQGIYSADPRLAKNSKLIKNISYEEMLEMASLGAKMHPRSIEIAAINSIKMKIKHAAKEGDGTTLMKDNDLMEIRNAVTGIPTSTGVSKITLNNISDKPGIAASIFSPLSAKGISVDVIVQTASSDRKTNLSFTVDDKDVNLCLNELKEKNIASNKNIKTEKGLGKVSIVGTGIQNQPGYAARMFQILAKKNINIEMITTSEIRITCIIKEENLSKAASALHDEFIV</sequence>
<evidence type="ECO:0000256" key="9">
    <source>
        <dbReference type="ARBA" id="ARBA00023154"/>
    </source>
</evidence>
<dbReference type="SUPFAM" id="SSF53633">
    <property type="entry name" value="Carbamate kinase-like"/>
    <property type="match status" value="1"/>
</dbReference>
<comment type="pathway">
    <text evidence="2">Amino-acid biosynthesis; L-threonine biosynthesis; L-threonine from L-aspartate: step 1/5.</text>
</comment>
<protein>
    <recommendedName>
        <fullName evidence="4">aspartate kinase</fullName>
        <ecNumber evidence="4">2.7.2.4</ecNumber>
    </recommendedName>
</protein>
<comment type="catalytic activity">
    <reaction evidence="10">
        <text>L-aspartate + ATP = 4-phospho-L-aspartate + ADP</text>
        <dbReference type="Rhea" id="RHEA:23776"/>
        <dbReference type="ChEBI" id="CHEBI:29991"/>
        <dbReference type="ChEBI" id="CHEBI:30616"/>
        <dbReference type="ChEBI" id="CHEBI:57535"/>
        <dbReference type="ChEBI" id="CHEBI:456216"/>
        <dbReference type="EC" id="2.7.2.4"/>
    </reaction>
</comment>
<proteinExistence type="inferred from homology"/>
<dbReference type="SUPFAM" id="SSF55021">
    <property type="entry name" value="ACT-like"/>
    <property type="match status" value="2"/>
</dbReference>
<dbReference type="InterPro" id="IPR002912">
    <property type="entry name" value="ACT_dom"/>
</dbReference>
<dbReference type="CDD" id="cd04913">
    <property type="entry name" value="ACT_AKii-LysC-BS-like_1"/>
    <property type="match status" value="1"/>
</dbReference>
<evidence type="ECO:0000256" key="5">
    <source>
        <dbReference type="ARBA" id="ARBA00022679"/>
    </source>
</evidence>
<evidence type="ECO:0000256" key="4">
    <source>
        <dbReference type="ARBA" id="ARBA00013059"/>
    </source>
</evidence>
<dbReference type="InterPro" id="IPR045865">
    <property type="entry name" value="ACT-like_dom_sf"/>
</dbReference>
<dbReference type="EMBL" id="UINC01065347">
    <property type="protein sequence ID" value="SVB94912.1"/>
    <property type="molecule type" value="Genomic_DNA"/>
</dbReference>
<dbReference type="InterPro" id="IPR001048">
    <property type="entry name" value="Asp/Glu/Uridylate_kinase"/>
</dbReference>
<evidence type="ECO:0000256" key="8">
    <source>
        <dbReference type="ARBA" id="ARBA00022840"/>
    </source>
</evidence>
<evidence type="ECO:0000313" key="12">
    <source>
        <dbReference type="EMBL" id="SVB94912.1"/>
    </source>
</evidence>
<evidence type="ECO:0000256" key="7">
    <source>
        <dbReference type="ARBA" id="ARBA00022777"/>
    </source>
</evidence>
<dbReference type="GO" id="GO:0005524">
    <property type="term" value="F:ATP binding"/>
    <property type="evidence" value="ECO:0007669"/>
    <property type="project" value="UniProtKB-KW"/>
</dbReference>
<dbReference type="GO" id="GO:0009090">
    <property type="term" value="P:homoserine biosynthetic process"/>
    <property type="evidence" value="ECO:0007669"/>
    <property type="project" value="TreeGrafter"/>
</dbReference>
<feature type="domain" description="ACT" evidence="11">
    <location>
        <begin position="185"/>
        <end position="243"/>
    </location>
</feature>
<evidence type="ECO:0000256" key="6">
    <source>
        <dbReference type="ARBA" id="ARBA00022741"/>
    </source>
</evidence>
<dbReference type="PANTHER" id="PTHR21499:SF3">
    <property type="entry name" value="ASPARTOKINASE"/>
    <property type="match status" value="1"/>
</dbReference>
<evidence type="ECO:0000259" key="11">
    <source>
        <dbReference type="PROSITE" id="PS51671"/>
    </source>
</evidence>
<evidence type="ECO:0000256" key="1">
    <source>
        <dbReference type="ARBA" id="ARBA00004986"/>
    </source>
</evidence>
<gene>
    <name evidence="12" type="ORF">METZ01_LOCUS247766</name>
</gene>
<feature type="domain" description="ACT" evidence="11">
    <location>
        <begin position="106"/>
        <end position="182"/>
    </location>
</feature>
<dbReference type="PANTHER" id="PTHR21499">
    <property type="entry name" value="ASPARTATE KINASE"/>
    <property type="match status" value="1"/>
</dbReference>
<dbReference type="PROSITE" id="PS51671">
    <property type="entry name" value="ACT"/>
    <property type="match status" value="2"/>
</dbReference>
<dbReference type="Pfam" id="PF22468">
    <property type="entry name" value="ACT_9"/>
    <property type="match status" value="2"/>
</dbReference>
<keyword evidence="8" id="KW-0067">ATP-binding</keyword>
<accession>A0A382I6F5</accession>
<keyword evidence="9" id="KW-0028">Amino-acid biosynthesis</keyword>
<dbReference type="GO" id="GO:0004072">
    <property type="term" value="F:aspartate kinase activity"/>
    <property type="evidence" value="ECO:0007669"/>
    <property type="project" value="UniProtKB-EC"/>
</dbReference>
<dbReference type="Gene3D" id="3.40.1160.10">
    <property type="entry name" value="Acetylglutamate kinase-like"/>
    <property type="match status" value="1"/>
</dbReference>
<name>A0A382I6F5_9ZZZZ</name>
<dbReference type="EC" id="2.7.2.4" evidence="4"/>
<dbReference type="CDD" id="cd04923">
    <property type="entry name" value="ACT_AK-LysC-DapG-like_2"/>
    <property type="match status" value="1"/>
</dbReference>
<dbReference type="InterPro" id="IPR036393">
    <property type="entry name" value="AceGlu_kinase-like_sf"/>
</dbReference>
<dbReference type="Pfam" id="PF00696">
    <property type="entry name" value="AA_kinase"/>
    <property type="match status" value="1"/>
</dbReference>
<dbReference type="AlphaFoldDB" id="A0A382I6F5"/>
<dbReference type="Gene3D" id="3.30.2130.10">
    <property type="entry name" value="VC0802-like"/>
    <property type="match status" value="1"/>
</dbReference>
<dbReference type="InterPro" id="IPR054352">
    <property type="entry name" value="ACT_Aspartokinase"/>
</dbReference>
<keyword evidence="7" id="KW-0418">Kinase</keyword>
<dbReference type="NCBIfam" id="TIGR00657">
    <property type="entry name" value="asp_kinases"/>
    <property type="match status" value="1"/>
</dbReference>
<reference evidence="12" key="1">
    <citation type="submission" date="2018-05" db="EMBL/GenBank/DDBJ databases">
        <authorList>
            <person name="Lanie J.A."/>
            <person name="Ng W.-L."/>
            <person name="Kazmierczak K.M."/>
            <person name="Andrzejewski T.M."/>
            <person name="Davidsen T.M."/>
            <person name="Wayne K.J."/>
            <person name="Tettelin H."/>
            <person name="Glass J.I."/>
            <person name="Rusch D."/>
            <person name="Podicherti R."/>
            <person name="Tsui H.-C.T."/>
            <person name="Winkler M.E."/>
        </authorList>
    </citation>
    <scope>NUCLEOTIDE SEQUENCE</scope>
</reference>
<evidence type="ECO:0000256" key="3">
    <source>
        <dbReference type="ARBA" id="ARBA00010122"/>
    </source>
</evidence>
<dbReference type="GO" id="GO:0009089">
    <property type="term" value="P:lysine biosynthetic process via diaminopimelate"/>
    <property type="evidence" value="ECO:0007669"/>
    <property type="project" value="TreeGrafter"/>
</dbReference>
<keyword evidence="6" id="KW-0547">Nucleotide-binding</keyword>
<organism evidence="12">
    <name type="scientific">marine metagenome</name>
    <dbReference type="NCBI Taxonomy" id="408172"/>
    <lineage>
        <taxon>unclassified sequences</taxon>
        <taxon>metagenomes</taxon>
        <taxon>ecological metagenomes</taxon>
    </lineage>
</organism>
<evidence type="ECO:0000256" key="10">
    <source>
        <dbReference type="ARBA" id="ARBA00047872"/>
    </source>
</evidence>
<keyword evidence="9" id="KW-0457">Lysine biosynthesis</keyword>
<comment type="pathway">
    <text evidence="1">Amino-acid biosynthesis; L-methionine biosynthesis via de novo pathway; L-homoserine from L-aspartate: step 1/3.</text>
</comment>
<feature type="non-terminal residue" evidence="12">
    <location>
        <position position="1"/>
    </location>
</feature>
<dbReference type="FunFam" id="3.30.2130.10:FF:000001">
    <property type="entry name" value="Bifunctional aspartokinase/homoserine dehydrogenase"/>
    <property type="match status" value="1"/>
</dbReference>
<evidence type="ECO:0000256" key="2">
    <source>
        <dbReference type="ARBA" id="ARBA00005139"/>
    </source>
</evidence>
<keyword evidence="5" id="KW-0808">Transferase</keyword>
<dbReference type="GO" id="GO:0005829">
    <property type="term" value="C:cytosol"/>
    <property type="evidence" value="ECO:0007669"/>
    <property type="project" value="TreeGrafter"/>
</dbReference>